<dbReference type="GO" id="GO:0005829">
    <property type="term" value="C:cytosol"/>
    <property type="evidence" value="ECO:0007669"/>
    <property type="project" value="TreeGrafter"/>
</dbReference>
<dbReference type="OrthoDB" id="194468at2759"/>
<gene>
    <name evidence="3" type="primary">dan</name>
    <name evidence="3" type="ORF">SNEC2469_LOCUS9720</name>
</gene>
<name>A0A812QDR1_9DINO</name>
<dbReference type="Gene3D" id="1.20.58.520">
    <property type="entry name" value="Amidohydrolase"/>
    <property type="match status" value="1"/>
</dbReference>
<protein>
    <submittedName>
        <fullName evidence="3">Dan protein</fullName>
    </submittedName>
</protein>
<evidence type="ECO:0000259" key="2">
    <source>
        <dbReference type="Pfam" id="PF07969"/>
    </source>
</evidence>
<dbReference type="InterPro" id="IPR011059">
    <property type="entry name" value="Metal-dep_hydrolase_composite"/>
</dbReference>
<dbReference type="Gene3D" id="3.30.110.90">
    <property type="entry name" value="Amidohydrolase"/>
    <property type="match status" value="1"/>
</dbReference>
<keyword evidence="4" id="KW-1185">Reference proteome</keyword>
<comment type="similarity">
    <text evidence="1">Belongs to the metallo-dependent hydrolases superfamily. Hydantoinase/dihydropyrimidinase family.</text>
</comment>
<sequence length="585" mass="63650">MMHDILIKNGLIYDGSGGDAYHADVAVTDGIITAVGDAAAGKANRKIDADGAIVTPAWVDIHTHYDGQVTWDTDMNPSASHGVGTIVMGNCGVGFAPVAPDGQQALIELMEGVEDIPGTALYEGMPWGAWQTYPEYLDFLSGREYALNISSLVAHGAVRNYVMGERGRTNEAATEGDLAQMGDIVEEALRAGAVGFSTSRILGHRSIQGEPVPGTFANDAEVMVIAQALKRAGKGLFQIIPSSTLGPGRPEFSEHTSLEQEIDLISRVSKQSGRPATFTLFQIDDWSDKWREAIDRVKAGNADGAQVFPQVGSRPTGLVLSMQTYHNWMLKPSYQKLKSLPANERIKAMQNPDIKNAILREENDITGVPVGSMEFGICHAELNMANTFILKSDSTYEPRQEESVAALAGSTNQTPEAWLYDYLTEDENNMVIVFFTNYSDYNLDAVREMQMDDATVTGLSDAGAHVSLIFDAVNPTYQLSYWTRDRSRGATLPLAHVIHRATRKNAELFGFTDRGLIKPGMKADINVIDYPNLRLGDLRIAKDLPAGGIRILQDAKGYVATLINGVPTRLDDVDTGARPGRLIRS</sequence>
<dbReference type="EMBL" id="CAJNJA010015696">
    <property type="protein sequence ID" value="CAE7366063.1"/>
    <property type="molecule type" value="Genomic_DNA"/>
</dbReference>
<dbReference type="InterPro" id="IPR013108">
    <property type="entry name" value="Amidohydro_3"/>
</dbReference>
<proteinExistence type="inferred from homology"/>
<dbReference type="AlphaFoldDB" id="A0A812QDR1"/>
<evidence type="ECO:0000313" key="4">
    <source>
        <dbReference type="Proteomes" id="UP000601435"/>
    </source>
</evidence>
<dbReference type="Gene3D" id="3.20.20.140">
    <property type="entry name" value="Metal-dependent hydrolases"/>
    <property type="match status" value="1"/>
</dbReference>
<dbReference type="SUPFAM" id="SSF51556">
    <property type="entry name" value="Metallo-dependent hydrolases"/>
    <property type="match status" value="1"/>
</dbReference>
<dbReference type="CDD" id="cd01297">
    <property type="entry name" value="D-aminoacylase"/>
    <property type="match status" value="1"/>
</dbReference>
<dbReference type="InterPro" id="IPR032466">
    <property type="entry name" value="Metal_Hydrolase"/>
</dbReference>
<dbReference type="SUPFAM" id="SSF51338">
    <property type="entry name" value="Composite domain of metallo-dependent hydrolases"/>
    <property type="match status" value="1"/>
</dbReference>
<reference evidence="3" key="1">
    <citation type="submission" date="2021-02" db="EMBL/GenBank/DDBJ databases">
        <authorList>
            <person name="Dougan E. K."/>
            <person name="Rhodes N."/>
            <person name="Thang M."/>
            <person name="Chan C."/>
        </authorList>
    </citation>
    <scope>NUCLEOTIDE SEQUENCE</scope>
</reference>
<dbReference type="PANTHER" id="PTHR11647">
    <property type="entry name" value="HYDRANTOINASE/DIHYDROPYRIMIDINASE FAMILY MEMBER"/>
    <property type="match status" value="1"/>
</dbReference>
<dbReference type="InterPro" id="IPR050378">
    <property type="entry name" value="Metallo-dep_Hydrolases_sf"/>
</dbReference>
<dbReference type="GO" id="GO:0016812">
    <property type="term" value="F:hydrolase activity, acting on carbon-nitrogen (but not peptide) bonds, in cyclic amides"/>
    <property type="evidence" value="ECO:0007669"/>
    <property type="project" value="TreeGrafter"/>
</dbReference>
<dbReference type="Proteomes" id="UP000601435">
    <property type="component" value="Unassembled WGS sequence"/>
</dbReference>
<organism evidence="3 4">
    <name type="scientific">Symbiodinium necroappetens</name>
    <dbReference type="NCBI Taxonomy" id="1628268"/>
    <lineage>
        <taxon>Eukaryota</taxon>
        <taxon>Sar</taxon>
        <taxon>Alveolata</taxon>
        <taxon>Dinophyceae</taxon>
        <taxon>Suessiales</taxon>
        <taxon>Symbiodiniaceae</taxon>
        <taxon>Symbiodinium</taxon>
    </lineage>
</organism>
<evidence type="ECO:0000313" key="3">
    <source>
        <dbReference type="EMBL" id="CAE7366063.1"/>
    </source>
</evidence>
<dbReference type="Gene3D" id="2.30.40.10">
    <property type="entry name" value="Urease, subunit C, domain 1"/>
    <property type="match status" value="1"/>
</dbReference>
<evidence type="ECO:0000256" key="1">
    <source>
        <dbReference type="ARBA" id="ARBA00008829"/>
    </source>
</evidence>
<dbReference type="Pfam" id="PF07969">
    <property type="entry name" value="Amidohydro_3"/>
    <property type="match status" value="1"/>
</dbReference>
<feature type="domain" description="Amidohydrolase 3" evidence="2">
    <location>
        <begin position="47"/>
        <end position="567"/>
    </location>
</feature>
<comment type="caution">
    <text evidence="3">The sequence shown here is derived from an EMBL/GenBank/DDBJ whole genome shotgun (WGS) entry which is preliminary data.</text>
</comment>
<accession>A0A812QDR1</accession>
<dbReference type="PANTHER" id="PTHR11647:SF1">
    <property type="entry name" value="COLLAPSIN RESPONSE MEDIATOR PROTEIN"/>
    <property type="match status" value="1"/>
</dbReference>